<dbReference type="Pfam" id="PF24902">
    <property type="entry name" value="Ig_NUP210_9th"/>
    <property type="match status" value="1"/>
</dbReference>
<dbReference type="Pfam" id="PF24935">
    <property type="entry name" value="Ig_NUP210_6th"/>
    <property type="match status" value="1"/>
</dbReference>
<dbReference type="Pfam" id="PF26181">
    <property type="entry name" value="Ig_NUP210_13th"/>
    <property type="match status" value="1"/>
</dbReference>
<dbReference type="InterPro" id="IPR056899">
    <property type="entry name" value="Ig_NUP210_9th"/>
</dbReference>
<feature type="domain" description="NUP210 Ig-like" evidence="2">
    <location>
        <begin position="592"/>
        <end position="694"/>
    </location>
</feature>
<evidence type="ECO:0000259" key="4">
    <source>
        <dbReference type="Pfam" id="PF22969"/>
    </source>
</evidence>
<feature type="domain" description="NUP210 Ig-like" evidence="3">
    <location>
        <begin position="192"/>
        <end position="297"/>
    </location>
</feature>
<feature type="domain" description="NUP210 Ig-like" evidence="8">
    <location>
        <begin position="1398"/>
        <end position="1465"/>
    </location>
</feature>
<dbReference type="Gene3D" id="2.60.40.1080">
    <property type="match status" value="1"/>
</dbReference>
<dbReference type="Pfam" id="PF22963">
    <property type="entry name" value="Ig_NUP210_3rd"/>
    <property type="match status" value="1"/>
</dbReference>
<dbReference type="InterPro" id="IPR056897">
    <property type="entry name" value="Ig_NUP210_4th"/>
</dbReference>
<evidence type="ECO:0000259" key="9">
    <source>
        <dbReference type="Pfam" id="PF26181"/>
    </source>
</evidence>
<dbReference type="Pfam" id="PF22969">
    <property type="entry name" value="Ig_NUP210_2nd"/>
    <property type="match status" value="1"/>
</dbReference>
<dbReference type="Pfam" id="PF22959">
    <property type="entry name" value="Ig_NUP210_15th"/>
    <property type="match status" value="1"/>
</dbReference>
<dbReference type="SUPFAM" id="SSF49373">
    <property type="entry name" value="Invasin/intimin cell-adhesion fragments"/>
    <property type="match status" value="1"/>
</dbReference>
<dbReference type="Pfam" id="PF25354">
    <property type="entry name" value="Ig_NUP210_16th"/>
    <property type="match status" value="1"/>
</dbReference>
<feature type="domain" description="NUP210 Ig-like" evidence="6">
    <location>
        <begin position="493"/>
        <end position="573"/>
    </location>
</feature>
<dbReference type="InterPro" id="IPR055097">
    <property type="entry name" value="Ig_NUP210_2nd"/>
</dbReference>
<sequence length="1628" mass="179995">LRRTNLLGDTYIEPIEQDNDQCSQRAIVQARSSQGTRLTSIILAEDVCKVIDYFIMLLRCDAIVDIIHDIHIVSTTKELYLEDSPLQLNIQALDSEGNTFSTLAGLAFEWTVMKDPEINGFSDSHNALRILKFSESTYIPPPYIWGMEKVGKQGDIVLVSGMKTGSSKLKARIQETTYKNVPAAEVRLFILENIILNPAYDLYLLVGMSVQYKVQKIRRGKITELLMPSDHYELQLRNDTLSPGGDPAWPVAKLNQATSTVTALQRGQSNVVLSHKNILSAWRASKLPNGTIYVVDPGYLGFSVRPGDKWVLETERLYEITIEVYDKSSNKLHLSDNLRIEAYLSEEYFRVLQSSLNGSYHYVKAIKDGHTILSASLTSIVDQVCVHTLPVPVQNEQEVDIYGPITLAPSILTFPWQPKAGSYQYTIKVSARGGSGNFTWSSSSQNVATVTVKGVMTTGNEIGVSIIRASDVQNSLHYGEMKVNSCREGMLFEARVGEILELPLRINGLMNQETGQMVTLSDCSHFDLVVDIENRGVFSPFPGRLKPTSDYCSGVRVKAEGQGYTALVVSYTHDHIHLSASITIAAHVPLKTVDPVSSALVTLGSSKDILFEGGPRPWVQEPSKFFRNITADDPEHVGLSLLGPPTTRNPFQHWVRASCKALGEQVISLTIGNRPTVTNPFPAVEPAVMKLICATPSRLTLAPQYASPELLLSCPFLHQNKQGVSISNYRNPILELEVYDQQGHKFDNFSSLNIIWESTKYSLASIETNMPMELSLKDHGSTQKKMLEIPCYNFGCLNYSLQYEPIIPVSASTELILVEDVKVRPKEVTIYNHQNVKTELFIEEGSGYFFINTSVGNIVKVAYEEAQGVAVVYPLHPGSVSIMIHDLCLASTSIAKAEVYVSDIHEVYVAVVDKVEIGKKIKAYVRVLDASKKYFPAKYFSFMDLNLKAASQIISLIPLSETSDDYTAAFLVHGVAIGQTSLTAVVTDRYRERIYSAPQQIEVNLFIIVSNDFHLNDLSQIISEGGPQPQSNIIFSIGDTNIASVNSGGLITGVSAGNSSLTGTVQAVNVETGKVVVVSQDKVEVEVIQLEAVRIHVPITRMKTGTQMPVYVMGITSNQTPFSFGNAVPGLTFHWSVTKRDILGVKSRFSEASLQLSAQNNFAMDVYGKGKGRAGLKVVVKALDPSAGQFYHMARELSDEIQIQVFEKLVIMGVEVGQILMSPNSFFKVQTNRDRVAALSYRVLDGHERVPVVQIDENGLLNSGSLIGMSTIEVISQEPFGINQTLVVAVKVAPISYLRISMLPIFHKHNHEVLMTLPLGMTFTLTIHFHDNFGDTFHSQNSMLGFATNRDDFVQIAKGVSNNTLTIRTMNVGLSLLKVWDLEHSNIADYVPLPVQHAIYPELGAITVGDVICLTSSLVNQEGMTGTWSSSLNSVLQIDSKTGVAVARNSGTVTIYYEIPGLFKTRLRRSLLMFKFSFLGHYFCSIRMQKLDDKQLTQLSMSKTAAMLTASFQGNQFSAEQISTEVPFNPGFYANQSEIILSGHSPSSDVKIFGAIEILQNLDVSHDNYAILTGQLVLLCASTDTVHSALMNMKSELHLKELKQTRFQPRSRTKNTEQYHYNTCGLCA</sequence>
<dbReference type="GO" id="GO:0005643">
    <property type="term" value="C:nuclear pore"/>
    <property type="evidence" value="ECO:0007669"/>
    <property type="project" value="TreeGrafter"/>
</dbReference>
<dbReference type="InterPro" id="IPR045197">
    <property type="entry name" value="NUP210-like"/>
</dbReference>
<dbReference type="Pfam" id="PF26184">
    <property type="entry name" value="Ig_NUP210_8th"/>
    <property type="match status" value="1"/>
</dbReference>
<accession>A0A8D2JI92</accession>
<proteinExistence type="predicted"/>
<dbReference type="InterPro" id="IPR056898">
    <property type="entry name" value="Ig_NUP210_6th"/>
</dbReference>
<name>A0A8D2JI92_VARKO</name>
<evidence type="ECO:0000259" key="2">
    <source>
        <dbReference type="Pfam" id="PF22962"/>
    </source>
</evidence>
<keyword evidence="11" id="KW-1185">Reference proteome</keyword>
<feature type="domain" description="NUP210 fourth Ig-like" evidence="7">
    <location>
        <begin position="307"/>
        <end position="383"/>
    </location>
</feature>
<dbReference type="InterPro" id="IPR008964">
    <property type="entry name" value="Invasin/intimin_cell_adhesion"/>
</dbReference>
<evidence type="ECO:0000313" key="10">
    <source>
        <dbReference type="Ensembl" id="ENSVKKP00000013372.1"/>
    </source>
</evidence>
<dbReference type="Pfam" id="PF24991">
    <property type="entry name" value="Ig_NUP210_4th"/>
    <property type="match status" value="1"/>
</dbReference>
<evidence type="ECO:0000259" key="1">
    <source>
        <dbReference type="Pfam" id="PF22959"/>
    </source>
</evidence>
<dbReference type="InterPro" id="IPR057586">
    <property type="entry name" value="Ig_NUP210_16th"/>
</dbReference>
<dbReference type="Pfam" id="PF26182">
    <property type="entry name" value="Ig_NUP210_5th"/>
    <property type="match status" value="1"/>
</dbReference>
<protein>
    <submittedName>
        <fullName evidence="10">Nucleoporin 210</fullName>
    </submittedName>
</protein>
<evidence type="ECO:0000259" key="8">
    <source>
        <dbReference type="Pfam" id="PF25354"/>
    </source>
</evidence>
<dbReference type="PANTHER" id="PTHR23019:SF2">
    <property type="entry name" value="NUCLEAR PORE MEMBRANE GLYCOPROTEIN 210"/>
    <property type="match status" value="1"/>
</dbReference>
<reference evidence="10" key="2">
    <citation type="submission" date="2025-09" db="UniProtKB">
        <authorList>
            <consortium name="Ensembl"/>
        </authorList>
    </citation>
    <scope>IDENTIFICATION</scope>
</reference>
<dbReference type="InterPro" id="IPR055098">
    <property type="entry name" value="Ig_NUP210_3rd"/>
</dbReference>
<dbReference type="Ensembl" id="ENSVKKT00000013692.1">
    <property type="protein sequence ID" value="ENSVKKP00000013372.1"/>
    <property type="gene ID" value="ENSVKKG00000007600.1"/>
</dbReference>
<dbReference type="PANTHER" id="PTHR23019">
    <property type="entry name" value="NUCLEAR PORE MEMBRANE GLYCOPROTEIN GP210-RELATED"/>
    <property type="match status" value="1"/>
</dbReference>
<evidence type="ECO:0000313" key="11">
    <source>
        <dbReference type="Proteomes" id="UP000694545"/>
    </source>
</evidence>
<feature type="domain" description="NUP210 Ig-like" evidence="9">
    <location>
        <begin position="1089"/>
        <end position="1205"/>
    </location>
</feature>
<dbReference type="Pfam" id="PF22962">
    <property type="entry name" value="Ig_NUP210_7th"/>
    <property type="match status" value="1"/>
</dbReference>
<dbReference type="Pfam" id="PF26183">
    <property type="entry name" value="Ig_NUP210_14th"/>
    <property type="match status" value="1"/>
</dbReference>
<dbReference type="InterPro" id="IPR055094">
    <property type="entry name" value="NUP210_Ig15"/>
</dbReference>
<organism evidence="10 11">
    <name type="scientific">Varanus komodoensis</name>
    <name type="common">Komodo dragon</name>
    <dbReference type="NCBI Taxonomy" id="61221"/>
    <lineage>
        <taxon>Eukaryota</taxon>
        <taxon>Metazoa</taxon>
        <taxon>Chordata</taxon>
        <taxon>Craniata</taxon>
        <taxon>Vertebrata</taxon>
        <taxon>Euteleostomi</taxon>
        <taxon>Lepidosauria</taxon>
        <taxon>Squamata</taxon>
        <taxon>Bifurcata</taxon>
        <taxon>Unidentata</taxon>
        <taxon>Episquamata</taxon>
        <taxon>Toxicofera</taxon>
        <taxon>Anguimorpha</taxon>
        <taxon>Paleoanguimorpha</taxon>
        <taxon>Varanoidea</taxon>
        <taxon>Varanidae</taxon>
        <taxon>Varanus</taxon>
    </lineage>
</organism>
<feature type="domain" description="NUP210 Ig-like" evidence="1">
    <location>
        <begin position="1292"/>
        <end position="1395"/>
    </location>
</feature>
<dbReference type="InterPro" id="IPR055099">
    <property type="entry name" value="Ig_NUP210_7th"/>
</dbReference>
<evidence type="ECO:0000259" key="7">
    <source>
        <dbReference type="Pfam" id="PF24991"/>
    </source>
</evidence>
<dbReference type="InterPro" id="IPR058779">
    <property type="entry name" value="Ig_NUP210_13th"/>
</dbReference>
<evidence type="ECO:0000259" key="5">
    <source>
        <dbReference type="Pfam" id="PF24902"/>
    </source>
</evidence>
<feature type="domain" description="NUP210 Ig-like" evidence="5">
    <location>
        <begin position="823"/>
        <end position="901"/>
    </location>
</feature>
<feature type="domain" description="NUP210 Ig-like" evidence="4">
    <location>
        <begin position="74"/>
        <end position="183"/>
    </location>
</feature>
<reference evidence="10" key="1">
    <citation type="submission" date="2025-08" db="UniProtKB">
        <authorList>
            <consortium name="Ensembl"/>
        </authorList>
    </citation>
    <scope>IDENTIFICATION</scope>
</reference>
<dbReference type="Proteomes" id="UP000694545">
    <property type="component" value="Unplaced"/>
</dbReference>
<evidence type="ECO:0000259" key="6">
    <source>
        <dbReference type="Pfam" id="PF24935"/>
    </source>
</evidence>
<evidence type="ECO:0000259" key="3">
    <source>
        <dbReference type="Pfam" id="PF22963"/>
    </source>
</evidence>